<dbReference type="Proteomes" id="UP000299102">
    <property type="component" value="Unassembled WGS sequence"/>
</dbReference>
<evidence type="ECO:0000256" key="6">
    <source>
        <dbReference type="ARBA" id="ARBA00022490"/>
    </source>
</evidence>
<dbReference type="PANTHER" id="PTHR31612">
    <property type="entry name" value="MULTIVESICULAR BODY SUBUNIT 12A"/>
    <property type="match status" value="1"/>
</dbReference>
<proteinExistence type="inferred from homology"/>
<evidence type="ECO:0000256" key="11">
    <source>
        <dbReference type="ARBA" id="ARBA00033002"/>
    </source>
</evidence>
<dbReference type="GO" id="GO:0032510">
    <property type="term" value="P:endosome to lysosome transport via multivesicular body sorting pathway"/>
    <property type="evidence" value="ECO:0007669"/>
    <property type="project" value="TreeGrafter"/>
</dbReference>
<evidence type="ECO:0000313" key="16">
    <source>
        <dbReference type="EMBL" id="GBP08271.1"/>
    </source>
</evidence>
<evidence type="ECO:0000256" key="1">
    <source>
        <dbReference type="ARBA" id="ARBA00004496"/>
    </source>
</evidence>
<keyword evidence="10" id="KW-0472">Membrane</keyword>
<evidence type="ECO:0000256" key="2">
    <source>
        <dbReference type="ARBA" id="ARBA00004633"/>
    </source>
</evidence>
<dbReference type="GO" id="GO:0019075">
    <property type="term" value="P:virus maturation"/>
    <property type="evidence" value="ECO:0007669"/>
    <property type="project" value="TreeGrafter"/>
</dbReference>
<evidence type="ECO:0000256" key="8">
    <source>
        <dbReference type="ARBA" id="ARBA00022927"/>
    </source>
</evidence>
<gene>
    <name evidence="16" type="primary">MVB12B</name>
    <name evidence="16" type="ORF">EVAR_78757_1</name>
</gene>
<comment type="subcellular location">
    <subcellularLocation>
        <location evidence="1">Cytoplasm</location>
    </subcellularLocation>
    <subcellularLocation>
        <location evidence="2">Late endosome membrane</location>
        <topology evidence="2">Peripheral membrane protein</topology>
    </subcellularLocation>
</comment>
<dbReference type="AlphaFoldDB" id="A0A4C1T4T8"/>
<evidence type="ECO:0000256" key="12">
    <source>
        <dbReference type="ARBA" id="ARBA00033024"/>
    </source>
</evidence>
<name>A0A4C1T4T8_EUMVA</name>
<dbReference type="PROSITE" id="PS51497">
    <property type="entry name" value="UMA"/>
    <property type="match status" value="1"/>
</dbReference>
<accession>A0A4C1T4T8</accession>
<reference evidence="16 17" key="1">
    <citation type="journal article" date="2019" name="Commun. Biol.">
        <title>The bagworm genome reveals a unique fibroin gene that provides high tensile strength.</title>
        <authorList>
            <person name="Kono N."/>
            <person name="Nakamura H."/>
            <person name="Ohtoshi R."/>
            <person name="Tomita M."/>
            <person name="Numata K."/>
            <person name="Arakawa K."/>
        </authorList>
    </citation>
    <scope>NUCLEOTIDE SEQUENCE [LARGE SCALE GENOMIC DNA]</scope>
</reference>
<feature type="domain" description="MABP" evidence="15">
    <location>
        <begin position="14"/>
        <end position="152"/>
    </location>
</feature>
<dbReference type="GO" id="GO:0000813">
    <property type="term" value="C:ESCRT I complex"/>
    <property type="evidence" value="ECO:0007669"/>
    <property type="project" value="InterPro"/>
</dbReference>
<dbReference type="GO" id="GO:0017124">
    <property type="term" value="F:SH3 domain binding"/>
    <property type="evidence" value="ECO:0007669"/>
    <property type="project" value="UniProtKB-KW"/>
</dbReference>
<evidence type="ECO:0000256" key="5">
    <source>
        <dbReference type="ARBA" id="ARBA00022448"/>
    </source>
</evidence>
<dbReference type="EMBL" id="BGZK01000030">
    <property type="protein sequence ID" value="GBP08271.1"/>
    <property type="molecule type" value="Genomic_DNA"/>
</dbReference>
<dbReference type="OrthoDB" id="6021306at2759"/>
<dbReference type="GO" id="GO:0032801">
    <property type="term" value="P:receptor catabolic process"/>
    <property type="evidence" value="ECO:0007669"/>
    <property type="project" value="TreeGrafter"/>
</dbReference>
<dbReference type="Gene3D" id="2.100.10.50">
    <property type="match status" value="1"/>
</dbReference>
<dbReference type="InterPro" id="IPR018798">
    <property type="entry name" value="MVB12A/B"/>
</dbReference>
<keyword evidence="7" id="KW-0967">Endosome</keyword>
<keyword evidence="5" id="KW-0813">Transport</keyword>
<dbReference type="GO" id="GO:0015031">
    <property type="term" value="P:protein transport"/>
    <property type="evidence" value="ECO:0007669"/>
    <property type="project" value="UniProtKB-KW"/>
</dbReference>
<dbReference type="GO" id="GO:0031902">
    <property type="term" value="C:late endosome membrane"/>
    <property type="evidence" value="ECO:0007669"/>
    <property type="project" value="UniProtKB-SubCell"/>
</dbReference>
<keyword evidence="8" id="KW-0653">Protein transport</keyword>
<keyword evidence="6" id="KW-0963">Cytoplasm</keyword>
<feature type="region of interest" description="Disordered" evidence="13">
    <location>
        <begin position="199"/>
        <end position="274"/>
    </location>
</feature>
<evidence type="ECO:0000256" key="4">
    <source>
        <dbReference type="ARBA" id="ARBA00017653"/>
    </source>
</evidence>
<comment type="caution">
    <text evidence="16">The sequence shown here is derived from an EMBL/GenBank/DDBJ whole genome shotgun (WGS) entry which is preliminary data.</text>
</comment>
<dbReference type="STRING" id="151549.A0A4C1T4T8"/>
<dbReference type="GO" id="GO:0005829">
    <property type="term" value="C:cytosol"/>
    <property type="evidence" value="ECO:0007669"/>
    <property type="project" value="TreeGrafter"/>
</dbReference>
<keyword evidence="17" id="KW-1185">Reference proteome</keyword>
<dbReference type="PROSITE" id="PS51498">
    <property type="entry name" value="MABP"/>
    <property type="match status" value="1"/>
</dbReference>
<keyword evidence="9" id="KW-0729">SH3-binding</keyword>
<dbReference type="GO" id="GO:0042058">
    <property type="term" value="P:regulation of epidermal growth factor receptor signaling pathway"/>
    <property type="evidence" value="ECO:0007669"/>
    <property type="project" value="TreeGrafter"/>
</dbReference>
<evidence type="ECO:0000259" key="15">
    <source>
        <dbReference type="PROSITE" id="PS51498"/>
    </source>
</evidence>
<sequence>MSVLRSLDGALPDERPLLSLLIIENVAKCPAGYWPVSRTYDEDADAGLLRQNGLFGKKPSHYICLSKTEGVPGYVVDGVIVVGERDTPPPGYGVAGRAGKRRLCTRLAHRTRHPTNATVTDIIVCSRMRNAPDGFMLAGEINGKVVCYKLSGTNDGAPVADYENVISQTPDSNRIRSAPERPPKLTSLVTELNGLNLKTDDDYEALSPTYNINKPSRPAPRPPSAKSPLPSGPKSPQTPSFKSPPSAPGSRSPIAPQRHKKGPQPLPRNSYQTLGGYNGMEGVPFVLNSKLRGVPSDSLTRLPVIKRRTKYELDRDYCYNFTAERQTSFCLQSKTGFDPDHSQTDQLVFRTFKSDDCPLTLYFEGHLFYVIVALLPIRLQYENVPAL</sequence>
<protein>
    <recommendedName>
        <fullName evidence="4">Multivesicular body subunit 12A</fullName>
    </recommendedName>
    <alternativeName>
        <fullName evidence="12">ESCRT-I complex subunit MVB12A</fullName>
    </alternativeName>
    <alternativeName>
        <fullName evidence="11">Protein FAM125A</fullName>
    </alternativeName>
</protein>
<evidence type="ECO:0000313" key="17">
    <source>
        <dbReference type="Proteomes" id="UP000299102"/>
    </source>
</evidence>
<evidence type="ECO:0000256" key="3">
    <source>
        <dbReference type="ARBA" id="ARBA00010432"/>
    </source>
</evidence>
<comment type="similarity">
    <text evidence="3">Belongs to the MVB12 family.</text>
</comment>
<dbReference type="GO" id="GO:0046755">
    <property type="term" value="P:viral budding"/>
    <property type="evidence" value="ECO:0007669"/>
    <property type="project" value="TreeGrafter"/>
</dbReference>
<dbReference type="PANTHER" id="PTHR31612:SF2">
    <property type="entry name" value="MULTIVESICULAR BODY SUBUNIT 12A"/>
    <property type="match status" value="1"/>
</dbReference>
<organism evidence="16 17">
    <name type="scientific">Eumeta variegata</name>
    <name type="common">Bagworm moth</name>
    <name type="synonym">Eumeta japonica</name>
    <dbReference type="NCBI Taxonomy" id="151549"/>
    <lineage>
        <taxon>Eukaryota</taxon>
        <taxon>Metazoa</taxon>
        <taxon>Ecdysozoa</taxon>
        <taxon>Arthropoda</taxon>
        <taxon>Hexapoda</taxon>
        <taxon>Insecta</taxon>
        <taxon>Pterygota</taxon>
        <taxon>Neoptera</taxon>
        <taxon>Endopterygota</taxon>
        <taxon>Lepidoptera</taxon>
        <taxon>Glossata</taxon>
        <taxon>Ditrysia</taxon>
        <taxon>Tineoidea</taxon>
        <taxon>Psychidae</taxon>
        <taxon>Oiketicinae</taxon>
        <taxon>Eumeta</taxon>
    </lineage>
</organism>
<feature type="domain" description="UMA" evidence="14">
    <location>
        <begin position="280"/>
        <end position="328"/>
    </location>
</feature>
<evidence type="ECO:0000259" key="14">
    <source>
        <dbReference type="PROSITE" id="PS51497"/>
    </source>
</evidence>
<evidence type="ECO:0000256" key="13">
    <source>
        <dbReference type="SAM" id="MobiDB-lite"/>
    </source>
</evidence>
<dbReference type="InterPro" id="IPR040335">
    <property type="entry name" value="MVB12A"/>
</dbReference>
<feature type="compositionally biased region" description="Pro residues" evidence="13">
    <location>
        <begin position="217"/>
        <end position="233"/>
    </location>
</feature>
<feature type="compositionally biased region" description="Polar residues" evidence="13">
    <location>
        <begin position="234"/>
        <end position="243"/>
    </location>
</feature>
<evidence type="ECO:0000256" key="9">
    <source>
        <dbReference type="ARBA" id="ARBA00023036"/>
    </source>
</evidence>
<dbReference type="InterPro" id="IPR023341">
    <property type="entry name" value="MABP"/>
</dbReference>
<dbReference type="Pfam" id="PF10240">
    <property type="entry name" value="DUF2464"/>
    <property type="match status" value="1"/>
</dbReference>
<evidence type="ECO:0000256" key="10">
    <source>
        <dbReference type="ARBA" id="ARBA00023136"/>
    </source>
</evidence>
<evidence type="ECO:0000256" key="7">
    <source>
        <dbReference type="ARBA" id="ARBA00022753"/>
    </source>
</evidence>
<dbReference type="InterPro" id="IPR023340">
    <property type="entry name" value="UMA"/>
</dbReference>